<evidence type="ECO:0000313" key="1">
    <source>
        <dbReference type="EMBL" id="KAL2054167.1"/>
    </source>
</evidence>
<name>A0ABR4B9V3_9LECA</name>
<gene>
    <name evidence="1" type="ORF">ABVK25_005706</name>
</gene>
<sequence length="121" mass="14038">MVAGTAVSPQVAKQVLSIRKFSNIRHLDLYFPCSRTYLDSTKYRRRVLAFVEYSFPHIKNVTATEASQTQRSSKWLANKMEERDKRWGQPQLTPKQAEGKRALKRCMAMREKVIKALHVKA</sequence>
<dbReference type="EMBL" id="JBHFEH010000017">
    <property type="protein sequence ID" value="KAL2054167.1"/>
    <property type="molecule type" value="Genomic_DNA"/>
</dbReference>
<evidence type="ECO:0000313" key="2">
    <source>
        <dbReference type="Proteomes" id="UP001590951"/>
    </source>
</evidence>
<protein>
    <submittedName>
        <fullName evidence="1">Uncharacterized protein</fullName>
    </submittedName>
</protein>
<keyword evidence="2" id="KW-1185">Reference proteome</keyword>
<organism evidence="1 2">
    <name type="scientific">Lepraria finkii</name>
    <dbReference type="NCBI Taxonomy" id="1340010"/>
    <lineage>
        <taxon>Eukaryota</taxon>
        <taxon>Fungi</taxon>
        <taxon>Dikarya</taxon>
        <taxon>Ascomycota</taxon>
        <taxon>Pezizomycotina</taxon>
        <taxon>Lecanoromycetes</taxon>
        <taxon>OSLEUM clade</taxon>
        <taxon>Lecanoromycetidae</taxon>
        <taxon>Lecanorales</taxon>
        <taxon>Lecanorineae</taxon>
        <taxon>Stereocaulaceae</taxon>
        <taxon>Lepraria</taxon>
    </lineage>
</organism>
<reference evidence="1 2" key="1">
    <citation type="submission" date="2024-09" db="EMBL/GenBank/DDBJ databases">
        <title>Rethinking Asexuality: The Enigmatic Case of Functional Sexual Genes in Lepraria (Stereocaulaceae).</title>
        <authorList>
            <person name="Doellman M."/>
            <person name="Sun Y."/>
            <person name="Barcenas-Pena A."/>
            <person name="Lumbsch H.T."/>
            <person name="Grewe F."/>
        </authorList>
    </citation>
    <scope>NUCLEOTIDE SEQUENCE [LARGE SCALE GENOMIC DNA]</scope>
    <source>
        <strain evidence="1 2">Grewe 0041</strain>
    </source>
</reference>
<comment type="caution">
    <text evidence="1">The sequence shown here is derived from an EMBL/GenBank/DDBJ whole genome shotgun (WGS) entry which is preliminary data.</text>
</comment>
<accession>A0ABR4B9V3</accession>
<proteinExistence type="predicted"/>
<dbReference type="Proteomes" id="UP001590951">
    <property type="component" value="Unassembled WGS sequence"/>
</dbReference>